<reference evidence="2 3" key="1">
    <citation type="submission" date="2013-02" db="EMBL/GenBank/DDBJ databases">
        <title>Whole genome shotgun sequence of Gordonia malaquae NBRC 108250.</title>
        <authorList>
            <person name="Yoshida I."/>
            <person name="Hosoyama A."/>
            <person name="Tsuchikane K."/>
            <person name="Ando Y."/>
            <person name="Baba S."/>
            <person name="Ohji S."/>
            <person name="Hamada M."/>
            <person name="Tamura T."/>
            <person name="Yamazoe A."/>
            <person name="Yamazaki S."/>
            <person name="Fujita N."/>
        </authorList>
    </citation>
    <scope>NUCLEOTIDE SEQUENCE [LARGE SCALE GENOMIC DNA]</scope>
    <source>
        <strain evidence="2 3">NBRC 108250</strain>
    </source>
</reference>
<keyword evidence="3" id="KW-1185">Reference proteome</keyword>
<organism evidence="2 3">
    <name type="scientific">Gordonia malaquae NBRC 108250</name>
    <dbReference type="NCBI Taxonomy" id="1223542"/>
    <lineage>
        <taxon>Bacteria</taxon>
        <taxon>Bacillati</taxon>
        <taxon>Actinomycetota</taxon>
        <taxon>Actinomycetes</taxon>
        <taxon>Mycobacteriales</taxon>
        <taxon>Gordoniaceae</taxon>
        <taxon>Gordonia</taxon>
    </lineage>
</organism>
<evidence type="ECO:0000313" key="2">
    <source>
        <dbReference type="EMBL" id="GAC81975.1"/>
    </source>
</evidence>
<evidence type="ECO:0000256" key="1">
    <source>
        <dbReference type="SAM" id="MobiDB-lite"/>
    </source>
</evidence>
<proteinExistence type="predicted"/>
<dbReference type="Proteomes" id="UP000035009">
    <property type="component" value="Unassembled WGS sequence"/>
</dbReference>
<dbReference type="RefSeq" id="WP_008382142.1">
    <property type="nucleotide sequence ID" value="NZ_BAOP01000055.1"/>
</dbReference>
<evidence type="ECO:0000313" key="3">
    <source>
        <dbReference type="Proteomes" id="UP000035009"/>
    </source>
</evidence>
<dbReference type="STRING" id="410332.SAMN04488550_4578"/>
<name>M3UP03_GORML</name>
<feature type="region of interest" description="Disordered" evidence="1">
    <location>
        <begin position="66"/>
        <end position="100"/>
    </location>
</feature>
<dbReference type="EMBL" id="BAOP01000055">
    <property type="protein sequence ID" value="GAC81975.1"/>
    <property type="molecule type" value="Genomic_DNA"/>
</dbReference>
<sequence length="100" mass="10811">MLLQTGLAARKPKQADDGSIWFEMDNGQQRVAAVERAAADLIGAPPESAAAFAARIARRGVVKANPAETPVKKRPVEPSRQDCARRAVQKPQDPRRGLGR</sequence>
<dbReference type="AlphaFoldDB" id="M3UP03"/>
<comment type="caution">
    <text evidence="2">The sequence shown here is derived from an EMBL/GenBank/DDBJ whole genome shotgun (WGS) entry which is preliminary data.</text>
</comment>
<gene>
    <name evidence="2" type="ORF">GM1_055_00060</name>
</gene>
<accession>M3UP03</accession>
<protein>
    <submittedName>
        <fullName evidence="2">Uncharacterized protein</fullName>
    </submittedName>
</protein>
<feature type="compositionally biased region" description="Basic and acidic residues" evidence="1">
    <location>
        <begin position="70"/>
        <end position="85"/>
    </location>
</feature>